<dbReference type="InterPro" id="IPR016155">
    <property type="entry name" value="Mopterin_synth/thiamin_S_b"/>
</dbReference>
<dbReference type="EMBL" id="AP022642">
    <property type="protein sequence ID" value="BCA30903.1"/>
    <property type="molecule type" value="Genomic_DNA"/>
</dbReference>
<dbReference type="RefSeq" id="WP_172434702.1">
    <property type="nucleotide sequence ID" value="NZ_AP022642.1"/>
</dbReference>
<proteinExistence type="inferred from homology"/>
<protein>
    <recommendedName>
        <fullName evidence="2">UPF0125 protein PtoMrB4_48800</fullName>
    </recommendedName>
</protein>
<dbReference type="InterPro" id="IPR037021">
    <property type="entry name" value="RnfH_sf"/>
</dbReference>
<dbReference type="InterPro" id="IPR005346">
    <property type="entry name" value="RnfH"/>
</dbReference>
<organism evidence="3 4">
    <name type="scientific">Metapseudomonas otitidis</name>
    <dbReference type="NCBI Taxonomy" id="319939"/>
    <lineage>
        <taxon>Bacteria</taxon>
        <taxon>Pseudomonadati</taxon>
        <taxon>Pseudomonadota</taxon>
        <taxon>Gammaproteobacteria</taxon>
        <taxon>Pseudomonadales</taxon>
        <taxon>Pseudomonadaceae</taxon>
        <taxon>Metapseudomonas</taxon>
    </lineage>
</organism>
<dbReference type="KEGG" id="poj:PtoMrB4_48800"/>
<dbReference type="Gene3D" id="3.10.20.280">
    <property type="entry name" value="RnfH-like"/>
    <property type="match status" value="1"/>
</dbReference>
<evidence type="ECO:0000256" key="2">
    <source>
        <dbReference type="HAMAP-Rule" id="MF_00460"/>
    </source>
</evidence>
<gene>
    <name evidence="3" type="ORF">PtoMrB4_48800</name>
</gene>
<dbReference type="AlphaFoldDB" id="A0A679GJD8"/>
<accession>A0A679GJD8</accession>
<dbReference type="Pfam" id="PF03658">
    <property type="entry name" value="Ub-RnfH"/>
    <property type="match status" value="1"/>
</dbReference>
<dbReference type="PANTHER" id="PTHR37483">
    <property type="entry name" value="UPF0125 PROTEIN RATB"/>
    <property type="match status" value="1"/>
</dbReference>
<dbReference type="HAMAP" id="MF_00460">
    <property type="entry name" value="UPF0125_RnfH"/>
    <property type="match status" value="1"/>
</dbReference>
<dbReference type="SUPFAM" id="SSF54285">
    <property type="entry name" value="MoaD/ThiS"/>
    <property type="match status" value="1"/>
</dbReference>
<evidence type="ECO:0000256" key="1">
    <source>
        <dbReference type="ARBA" id="ARBA00010645"/>
    </source>
</evidence>
<evidence type="ECO:0000313" key="4">
    <source>
        <dbReference type="Proteomes" id="UP000501237"/>
    </source>
</evidence>
<evidence type="ECO:0000313" key="3">
    <source>
        <dbReference type="EMBL" id="BCA30903.1"/>
    </source>
</evidence>
<name>A0A679GJD8_9GAMM</name>
<reference evidence="3 4" key="1">
    <citation type="journal article" date="2020" name="Microbiol. Resour. Announc.">
        <title>Complete genome sequence of Pseudomonas otitidis strain MrB4, isolated from Lake Biwa in Japan.</title>
        <authorList>
            <person name="Miyazaki K."/>
            <person name="Hase E."/>
            <person name="Maruya T."/>
        </authorList>
    </citation>
    <scope>NUCLEOTIDE SEQUENCE [LARGE SCALE GENOMIC DNA]</scope>
    <source>
        <strain evidence="3 4">MrB4</strain>
    </source>
</reference>
<comment type="similarity">
    <text evidence="1 2">Belongs to the UPF0125 (RnfH) family.</text>
</comment>
<sequence length="106" mass="11221">MAESLITVEVACALPDRQRLVRLDVPAGTTLRQAVLMAGLADAFPDLDLAAAPLGIFGKAAQDAEARQVEAGDRIEVYRPLVADPKEVRKARAARAAQARGEGRGD</sequence>
<dbReference type="GeneID" id="57400107"/>
<dbReference type="PANTHER" id="PTHR37483:SF1">
    <property type="entry name" value="UPF0125 PROTEIN RATB"/>
    <property type="match status" value="1"/>
</dbReference>
<dbReference type="Proteomes" id="UP000501237">
    <property type="component" value="Chromosome"/>
</dbReference>
<dbReference type="NCBIfam" id="NF002490">
    <property type="entry name" value="PRK01777.1"/>
    <property type="match status" value="1"/>
</dbReference>